<comment type="caution">
    <text evidence="2">The sequence shown here is derived from an EMBL/GenBank/DDBJ whole genome shotgun (WGS) entry which is preliminary data.</text>
</comment>
<proteinExistence type="predicted"/>
<name>A0A2A2T9X7_9CYAN</name>
<evidence type="ECO:0000256" key="1">
    <source>
        <dbReference type="SAM" id="Phobius"/>
    </source>
</evidence>
<accession>A0A2A2T9X7</accession>
<organism evidence="2 3">
    <name type="scientific">Brunnivagina elsteri CCALA 953</name>
    <dbReference type="NCBI Taxonomy" id="987040"/>
    <lineage>
        <taxon>Bacteria</taxon>
        <taxon>Bacillati</taxon>
        <taxon>Cyanobacteriota</taxon>
        <taxon>Cyanophyceae</taxon>
        <taxon>Nostocales</taxon>
        <taxon>Calotrichaceae</taxon>
        <taxon>Brunnivagina</taxon>
    </lineage>
</organism>
<feature type="transmembrane region" description="Helical" evidence="1">
    <location>
        <begin position="43"/>
        <end position="61"/>
    </location>
</feature>
<keyword evidence="1" id="KW-1133">Transmembrane helix</keyword>
<sequence>MDIQLTFLKYTQWSGIATLAFAAIAILAFVLKWGIRFRLVGTTGFMLVMTGGLFALSLAPLTRTVIPGALNYSLIFDNGATQAVIGLPQTVTPTQLDATLRQAASDLYSYGRLGAGGNKSLTVRARTVTHPEDGLSVPLFLGQVTRSLASREDDGVAVEVYEDKFAQLPKTKPIT</sequence>
<gene>
    <name evidence="2" type="ORF">CK510_29435</name>
</gene>
<keyword evidence="3" id="KW-1185">Reference proteome</keyword>
<evidence type="ECO:0000313" key="2">
    <source>
        <dbReference type="EMBL" id="PAX45857.1"/>
    </source>
</evidence>
<keyword evidence="1" id="KW-0812">Transmembrane</keyword>
<dbReference type="Pfam" id="PF10726">
    <property type="entry name" value="DUF2518"/>
    <property type="match status" value="1"/>
</dbReference>
<dbReference type="OrthoDB" id="422772at2"/>
<reference evidence="2 3" key="1">
    <citation type="submission" date="2017-08" db="EMBL/GenBank/DDBJ databases">
        <title>Draft genome sequence of filamentous cyanobacterium Calothrix elsteri CCALA 953.</title>
        <authorList>
            <person name="Gagunashvili A.N."/>
            <person name="Elster J."/>
            <person name="Andresson O.S."/>
        </authorList>
    </citation>
    <scope>NUCLEOTIDE SEQUENCE [LARGE SCALE GENOMIC DNA]</scope>
    <source>
        <strain evidence="2 3">CCALA 953</strain>
    </source>
</reference>
<dbReference type="AlphaFoldDB" id="A0A2A2T9X7"/>
<feature type="transmembrane region" description="Helical" evidence="1">
    <location>
        <begin position="12"/>
        <end position="31"/>
    </location>
</feature>
<dbReference type="Proteomes" id="UP000218238">
    <property type="component" value="Unassembled WGS sequence"/>
</dbReference>
<dbReference type="InterPro" id="IPR019664">
    <property type="entry name" value="Uncharacterised_Ycf51"/>
</dbReference>
<evidence type="ECO:0000313" key="3">
    <source>
        <dbReference type="Proteomes" id="UP000218238"/>
    </source>
</evidence>
<protein>
    <submittedName>
        <fullName evidence="2">Uncharacterized protein</fullName>
    </submittedName>
</protein>
<dbReference type="RefSeq" id="WP_095724991.1">
    <property type="nucleotide sequence ID" value="NZ_NTFS01000644.1"/>
</dbReference>
<keyword evidence="1" id="KW-0472">Membrane</keyword>
<dbReference type="EMBL" id="NTFS01000644">
    <property type="protein sequence ID" value="PAX45857.1"/>
    <property type="molecule type" value="Genomic_DNA"/>
</dbReference>